<name>A0A5B8MX13_9CHLO</name>
<dbReference type="OrthoDB" id="10265293at2759"/>
<keyword evidence="1" id="KW-0812">Transmembrane</keyword>
<dbReference type="Proteomes" id="UP000316726">
    <property type="component" value="Chromosome 15"/>
</dbReference>
<keyword evidence="3" id="KW-1185">Reference proteome</keyword>
<keyword evidence="1" id="KW-1133">Transmembrane helix</keyword>
<evidence type="ECO:0000256" key="1">
    <source>
        <dbReference type="SAM" id="Phobius"/>
    </source>
</evidence>
<sequence>MDAEMLTRVAACVVYATAGFIFLPAGRDIVSYRTNILPGEKDMRKAMNMTSVKVRPFFWGVWGLNHCMMSVLKIYAVHAADLTLLKILSAQTVLCLAYLVLNGKKCAEVKADLSGFRNVFILEALAICYLAHA</sequence>
<dbReference type="AlphaFoldDB" id="A0A5B8MX13"/>
<accession>A0A5B8MX13</accession>
<dbReference type="EMBL" id="CP031048">
    <property type="protein sequence ID" value="QDZ25083.1"/>
    <property type="molecule type" value="Genomic_DNA"/>
</dbReference>
<feature type="transmembrane region" description="Helical" evidence="1">
    <location>
        <begin position="6"/>
        <end position="25"/>
    </location>
</feature>
<proteinExistence type="predicted"/>
<evidence type="ECO:0000313" key="2">
    <source>
        <dbReference type="EMBL" id="QDZ25083.1"/>
    </source>
</evidence>
<gene>
    <name evidence="2" type="ORF">A3770_15p76010</name>
</gene>
<protein>
    <submittedName>
        <fullName evidence="2">Uncharacterized protein</fullName>
    </submittedName>
</protein>
<evidence type="ECO:0000313" key="3">
    <source>
        <dbReference type="Proteomes" id="UP000316726"/>
    </source>
</evidence>
<feature type="transmembrane region" description="Helical" evidence="1">
    <location>
        <begin position="57"/>
        <end position="76"/>
    </location>
</feature>
<keyword evidence="1" id="KW-0472">Membrane</keyword>
<reference evidence="2 3" key="1">
    <citation type="submission" date="2018-07" db="EMBL/GenBank/DDBJ databases">
        <title>The complete nuclear genome of the prasinophyte Chloropicon primus (CCMP1205).</title>
        <authorList>
            <person name="Pombert J.-F."/>
            <person name="Otis C."/>
            <person name="Turmel M."/>
            <person name="Lemieux C."/>
        </authorList>
    </citation>
    <scope>NUCLEOTIDE SEQUENCE [LARGE SCALE GENOMIC DNA]</scope>
    <source>
        <strain evidence="2 3">CCMP1205</strain>
    </source>
</reference>
<organism evidence="2 3">
    <name type="scientific">Chloropicon primus</name>
    <dbReference type="NCBI Taxonomy" id="1764295"/>
    <lineage>
        <taxon>Eukaryota</taxon>
        <taxon>Viridiplantae</taxon>
        <taxon>Chlorophyta</taxon>
        <taxon>Chloropicophyceae</taxon>
        <taxon>Chloropicales</taxon>
        <taxon>Chloropicaceae</taxon>
        <taxon>Chloropicon</taxon>
    </lineage>
</organism>